<dbReference type="GO" id="GO:0051228">
    <property type="term" value="P:mitotic spindle disassembly"/>
    <property type="evidence" value="ECO:0007669"/>
    <property type="project" value="TreeGrafter"/>
</dbReference>
<keyword evidence="8" id="KW-1185">Reference proteome</keyword>
<organism evidence="7 8">
    <name type="scientific">Arachis hypogaea</name>
    <name type="common">Peanut</name>
    <dbReference type="NCBI Taxonomy" id="3818"/>
    <lineage>
        <taxon>Eukaryota</taxon>
        <taxon>Viridiplantae</taxon>
        <taxon>Streptophyta</taxon>
        <taxon>Embryophyta</taxon>
        <taxon>Tracheophyta</taxon>
        <taxon>Spermatophyta</taxon>
        <taxon>Magnoliopsida</taxon>
        <taxon>eudicotyledons</taxon>
        <taxon>Gunneridae</taxon>
        <taxon>Pentapetalae</taxon>
        <taxon>rosids</taxon>
        <taxon>fabids</taxon>
        <taxon>Fabales</taxon>
        <taxon>Fabaceae</taxon>
        <taxon>Papilionoideae</taxon>
        <taxon>50 kb inversion clade</taxon>
        <taxon>dalbergioids sensu lato</taxon>
        <taxon>Dalbergieae</taxon>
        <taxon>Pterocarpus clade</taxon>
        <taxon>Arachis</taxon>
    </lineage>
</organism>
<evidence type="ECO:0000256" key="1">
    <source>
        <dbReference type="ARBA" id="ARBA00022741"/>
    </source>
</evidence>
<comment type="similarity">
    <text evidence="3">Belongs to the AAA ATPase family.</text>
</comment>
<dbReference type="PROSITE" id="PS00674">
    <property type="entry name" value="AAA"/>
    <property type="match status" value="2"/>
</dbReference>
<dbReference type="InterPro" id="IPR003959">
    <property type="entry name" value="ATPase_AAA_core"/>
</dbReference>
<feature type="domain" description="CDC48" evidence="6">
    <location>
        <begin position="1"/>
        <end position="58"/>
    </location>
</feature>
<evidence type="ECO:0000313" key="7">
    <source>
        <dbReference type="EMBL" id="RYR45103.1"/>
    </source>
</evidence>
<accession>A0A445C2G5</accession>
<dbReference type="GO" id="GO:0005634">
    <property type="term" value="C:nucleus"/>
    <property type="evidence" value="ECO:0007669"/>
    <property type="project" value="TreeGrafter"/>
</dbReference>
<dbReference type="GO" id="GO:0005524">
    <property type="term" value="F:ATP binding"/>
    <property type="evidence" value="ECO:0007669"/>
    <property type="project" value="UniProtKB-KW"/>
</dbReference>
<keyword evidence="1 3" id="KW-0547">Nucleotide-binding</keyword>
<dbReference type="GO" id="GO:0097352">
    <property type="term" value="P:autophagosome maturation"/>
    <property type="evidence" value="ECO:0007669"/>
    <property type="project" value="TreeGrafter"/>
</dbReference>
<dbReference type="GO" id="GO:0005829">
    <property type="term" value="C:cytosol"/>
    <property type="evidence" value="ECO:0007669"/>
    <property type="project" value="TreeGrafter"/>
</dbReference>
<dbReference type="InterPro" id="IPR005938">
    <property type="entry name" value="AAA_ATPase_CDC48"/>
</dbReference>
<dbReference type="FunFam" id="1.10.8.60:FF:000004">
    <property type="entry name" value="Cell division control 48"/>
    <property type="match status" value="1"/>
</dbReference>
<dbReference type="Gene3D" id="1.10.8.60">
    <property type="match status" value="1"/>
</dbReference>
<protein>
    <recommendedName>
        <fullName evidence="9">Cell division cycle protein 48</fullName>
    </recommendedName>
</protein>
<gene>
    <name evidence="7" type="ORF">Ahy_A07g030972</name>
</gene>
<evidence type="ECO:0000259" key="6">
    <source>
        <dbReference type="SMART" id="SM01072"/>
    </source>
</evidence>
<feature type="region of interest" description="Disordered" evidence="4">
    <location>
        <begin position="646"/>
        <end position="671"/>
    </location>
</feature>
<dbReference type="NCBIfam" id="TIGR01243">
    <property type="entry name" value="CDC48"/>
    <property type="match status" value="1"/>
</dbReference>
<dbReference type="Gene3D" id="3.40.50.300">
    <property type="entry name" value="P-loop containing nucleotide triphosphate hydrolases"/>
    <property type="match status" value="2"/>
</dbReference>
<dbReference type="InterPro" id="IPR004201">
    <property type="entry name" value="Cdc48_dom2"/>
</dbReference>
<dbReference type="InterPro" id="IPR050168">
    <property type="entry name" value="AAA_ATPase_domain"/>
</dbReference>
<dbReference type="InterPro" id="IPR029067">
    <property type="entry name" value="CDC48_domain_2-like_sf"/>
</dbReference>
<dbReference type="InterPro" id="IPR003960">
    <property type="entry name" value="ATPase_AAA_CS"/>
</dbReference>
<feature type="domain" description="AAA+ ATPase" evidence="5">
    <location>
        <begin position="103"/>
        <end position="239"/>
    </location>
</feature>
<dbReference type="GO" id="GO:0034098">
    <property type="term" value="C:VCP-NPL4-UFD1 AAA ATPase complex"/>
    <property type="evidence" value="ECO:0007669"/>
    <property type="project" value="TreeGrafter"/>
</dbReference>
<dbReference type="Gene3D" id="6.10.20.150">
    <property type="match status" value="1"/>
</dbReference>
<proteinExistence type="inferred from homology"/>
<dbReference type="CDD" id="cd19528">
    <property type="entry name" value="RecA-like_CDC48_r2-like"/>
    <property type="match status" value="1"/>
</dbReference>
<reference evidence="7 8" key="1">
    <citation type="submission" date="2019-01" db="EMBL/GenBank/DDBJ databases">
        <title>Sequencing of cultivated peanut Arachis hypogaea provides insights into genome evolution and oil improvement.</title>
        <authorList>
            <person name="Chen X."/>
        </authorList>
    </citation>
    <scope>NUCLEOTIDE SEQUENCE [LARGE SCALE GENOMIC DNA]</scope>
    <source>
        <strain evidence="8">cv. Fuhuasheng</strain>
        <tissue evidence="7">Leaves</tissue>
    </source>
</reference>
<dbReference type="GO" id="GO:0016887">
    <property type="term" value="F:ATP hydrolysis activity"/>
    <property type="evidence" value="ECO:0007669"/>
    <property type="project" value="InterPro"/>
</dbReference>
<dbReference type="Pfam" id="PF02933">
    <property type="entry name" value="CDC48_2"/>
    <property type="match status" value="1"/>
</dbReference>
<dbReference type="InterPro" id="IPR041569">
    <property type="entry name" value="AAA_lid_3"/>
</dbReference>
<dbReference type="Gene3D" id="3.10.330.10">
    <property type="match status" value="1"/>
</dbReference>
<name>A0A445C2G5_ARAHY</name>
<evidence type="ECO:0008006" key="9">
    <source>
        <dbReference type="Google" id="ProtNLM"/>
    </source>
</evidence>
<dbReference type="PANTHER" id="PTHR23077">
    <property type="entry name" value="AAA-FAMILY ATPASE"/>
    <property type="match status" value="1"/>
</dbReference>
<dbReference type="CDD" id="cd19519">
    <property type="entry name" value="RecA-like_CDC48_r1-like"/>
    <property type="match status" value="1"/>
</dbReference>
<dbReference type="GO" id="GO:0030970">
    <property type="term" value="P:retrograde protein transport, ER to cytosol"/>
    <property type="evidence" value="ECO:0007669"/>
    <property type="project" value="TreeGrafter"/>
</dbReference>
<sequence>MAKAYFMESYRPVRKGDLFLVRGGMRSVEFKVIETDPGEYCVVAPDTEIFCEGEPIKREDEERLNEVGYDDVGGVRKQMAQIRELVELPLRHPQLFKSIGVKPPKGILLYGPPGSGKTLIAKAVANETGAFFFLINGPEIMSKLAGESESNLRKAFEEAEKNSPSIIFIDELDSIAPKREKTHGEVERRIVSQLLTLMDGLKTRSHVIVIGATNRPNSIDPALRRFGRFDREIDIGVPDEVGRLEVLRIHTKNMKLSDNVDLERVARDTHGYVGADLAALCTEAALQCIREKMDVIDLEDESIDAEVLNSMAVTNEHFQTALTSSNPSALRETVVEVPNVSWDDIGGLENVKRELQETVQYPVEHPEKFEKFGMSPSKGVLFYGPPGCGKTLLAKAIANECQANFISVKGPELLTMWFGESEANVREIFDKARQSAPCVLFFDELDSIATQRGSSRGDSGGADRVLNQLLTEMDGMSVKKTVFIIGATNRPDIIDPALLRPGRLDQLIYIPLPDESSRLQIFKACLRKSPISKDVDLSALARYTHGFSGADITEICQRACKYAIREDIEKDIEMEKRKIENPEAMEEDNEDTDVVAEIKPSHFEESMKFARRSVSDADIRKYQLFAQTLQQSRGFGSEFRFTDRTTDTTSAAGASDPFSSATAEGDDDLYG</sequence>
<dbReference type="SMART" id="SM01072">
    <property type="entry name" value="CDC48_2"/>
    <property type="match status" value="1"/>
</dbReference>
<dbReference type="SMART" id="SM00382">
    <property type="entry name" value="AAA"/>
    <property type="match status" value="2"/>
</dbReference>
<evidence type="ECO:0000313" key="8">
    <source>
        <dbReference type="Proteomes" id="UP000289738"/>
    </source>
</evidence>
<evidence type="ECO:0000256" key="4">
    <source>
        <dbReference type="SAM" id="MobiDB-lite"/>
    </source>
</evidence>
<dbReference type="Proteomes" id="UP000289738">
    <property type="component" value="Chromosome A07"/>
</dbReference>
<dbReference type="PANTHER" id="PTHR23077:SF189">
    <property type="entry name" value="CELL DIVISION CONTROL PROTEIN 48 HOMOLOG A-LIKE"/>
    <property type="match status" value="1"/>
</dbReference>
<dbReference type="AlphaFoldDB" id="A0A445C2G5"/>
<dbReference type="InterPro" id="IPR027417">
    <property type="entry name" value="P-loop_NTPase"/>
</dbReference>
<dbReference type="Pfam" id="PF00004">
    <property type="entry name" value="AAA"/>
    <property type="match status" value="2"/>
</dbReference>
<dbReference type="Pfam" id="PF17862">
    <property type="entry name" value="AAA_lid_3"/>
    <property type="match status" value="2"/>
</dbReference>
<feature type="domain" description="AAA+ ATPase" evidence="5">
    <location>
        <begin position="376"/>
        <end position="514"/>
    </location>
</feature>
<dbReference type="InterPro" id="IPR003593">
    <property type="entry name" value="AAA+_ATPase"/>
</dbReference>
<keyword evidence="2 3" id="KW-0067">ATP-binding</keyword>
<dbReference type="FunFam" id="3.40.50.300:FF:000012">
    <property type="entry name" value="Transitional endoplasmic reticulum ATPase"/>
    <property type="match status" value="1"/>
</dbReference>
<comment type="caution">
    <text evidence="7">The sequence shown here is derived from an EMBL/GenBank/DDBJ whole genome shotgun (WGS) entry which is preliminary data.</text>
</comment>
<evidence type="ECO:0000256" key="2">
    <source>
        <dbReference type="ARBA" id="ARBA00022840"/>
    </source>
</evidence>
<evidence type="ECO:0000259" key="5">
    <source>
        <dbReference type="SMART" id="SM00382"/>
    </source>
</evidence>
<dbReference type="FunFam" id="3.10.330.10:FF:000001">
    <property type="entry name" value="Cell division control 48"/>
    <property type="match status" value="1"/>
</dbReference>
<dbReference type="GO" id="GO:0031593">
    <property type="term" value="F:polyubiquitin modification-dependent protein binding"/>
    <property type="evidence" value="ECO:0007669"/>
    <property type="project" value="TreeGrafter"/>
</dbReference>
<dbReference type="EMBL" id="SDMP01000007">
    <property type="protein sequence ID" value="RYR45103.1"/>
    <property type="molecule type" value="Genomic_DNA"/>
</dbReference>
<dbReference type="SUPFAM" id="SSF54585">
    <property type="entry name" value="Cdc48 domain 2-like"/>
    <property type="match status" value="1"/>
</dbReference>
<dbReference type="FunFam" id="3.40.50.300:FF:000048">
    <property type="entry name" value="Transitional endoplasmic reticulum ATPase"/>
    <property type="match status" value="1"/>
</dbReference>
<evidence type="ECO:0000256" key="3">
    <source>
        <dbReference type="RuleBase" id="RU003651"/>
    </source>
</evidence>
<dbReference type="SUPFAM" id="SSF52540">
    <property type="entry name" value="P-loop containing nucleoside triphosphate hydrolases"/>
    <property type="match status" value="2"/>
</dbReference>